<dbReference type="Gene3D" id="3.40.50.720">
    <property type="entry name" value="NAD(P)-binding Rossmann-like Domain"/>
    <property type="match status" value="1"/>
</dbReference>
<keyword evidence="2" id="KW-1185">Reference proteome</keyword>
<name>A0A2B7YE46_POLH7</name>
<reference evidence="1 2" key="1">
    <citation type="submission" date="2017-10" db="EMBL/GenBank/DDBJ databases">
        <title>Comparative genomics in systemic dimorphic fungi from Ajellomycetaceae.</title>
        <authorList>
            <person name="Munoz J.F."/>
            <person name="Mcewen J.G."/>
            <person name="Clay O.K."/>
            <person name="Cuomo C.A."/>
        </authorList>
    </citation>
    <scope>NUCLEOTIDE SEQUENCE [LARGE SCALE GENOMIC DNA]</scope>
    <source>
        <strain evidence="1 2">UAMH7299</strain>
    </source>
</reference>
<evidence type="ECO:0000313" key="1">
    <source>
        <dbReference type="EMBL" id="PGH19178.1"/>
    </source>
</evidence>
<evidence type="ECO:0000313" key="2">
    <source>
        <dbReference type="Proteomes" id="UP000224634"/>
    </source>
</evidence>
<gene>
    <name evidence="1" type="ORF">AJ80_04147</name>
</gene>
<accession>A0A2B7YE46</accession>
<comment type="caution">
    <text evidence="1">The sequence shown here is derived from an EMBL/GenBank/DDBJ whole genome shotgun (WGS) entry which is preliminary data.</text>
</comment>
<evidence type="ECO:0008006" key="3">
    <source>
        <dbReference type="Google" id="ProtNLM"/>
    </source>
</evidence>
<dbReference type="OrthoDB" id="1879366at2759"/>
<dbReference type="Proteomes" id="UP000224634">
    <property type="component" value="Unassembled WGS sequence"/>
</dbReference>
<dbReference type="AlphaFoldDB" id="A0A2B7YE46"/>
<proteinExistence type="predicted"/>
<sequence>MGVPREDIVPVGKLIPDFVKENRLEDKIDTVLEFVGMHQTFQDAQKTVRPAGKVLCIGTLDLKNELDMKNGIKLHLLGVINPQVETGKLEEFPTGLKNLCDGKIKDRYALLPHA</sequence>
<dbReference type="EMBL" id="PDNA01000051">
    <property type="protein sequence ID" value="PGH19178.1"/>
    <property type="molecule type" value="Genomic_DNA"/>
</dbReference>
<protein>
    <recommendedName>
        <fullName evidence="3">Alcohol dehydrogenase-like C-terminal domain-containing protein</fullName>
    </recommendedName>
</protein>
<organism evidence="1 2">
    <name type="scientific">Polytolypa hystricis (strain UAMH7299)</name>
    <dbReference type="NCBI Taxonomy" id="1447883"/>
    <lineage>
        <taxon>Eukaryota</taxon>
        <taxon>Fungi</taxon>
        <taxon>Dikarya</taxon>
        <taxon>Ascomycota</taxon>
        <taxon>Pezizomycotina</taxon>
        <taxon>Eurotiomycetes</taxon>
        <taxon>Eurotiomycetidae</taxon>
        <taxon>Onygenales</taxon>
        <taxon>Onygenales incertae sedis</taxon>
        <taxon>Polytolypa</taxon>
    </lineage>
</organism>